<dbReference type="EMBL" id="ASRX01000005">
    <property type="protein sequence ID" value="EYF08093.1"/>
    <property type="molecule type" value="Genomic_DNA"/>
</dbReference>
<proteinExistence type="predicted"/>
<name>A0A017TFP3_9BACT</name>
<gene>
    <name evidence="1" type="ORF">CAP_5853</name>
</gene>
<evidence type="ECO:0000313" key="1">
    <source>
        <dbReference type="EMBL" id="EYF08093.1"/>
    </source>
</evidence>
<dbReference type="STRING" id="1192034.CAP_5853"/>
<comment type="caution">
    <text evidence="1">The sequence shown here is derived from an EMBL/GenBank/DDBJ whole genome shotgun (WGS) entry which is preliminary data.</text>
</comment>
<dbReference type="AlphaFoldDB" id="A0A017TFP3"/>
<organism evidence="1 2">
    <name type="scientific">Chondromyces apiculatus DSM 436</name>
    <dbReference type="NCBI Taxonomy" id="1192034"/>
    <lineage>
        <taxon>Bacteria</taxon>
        <taxon>Pseudomonadati</taxon>
        <taxon>Myxococcota</taxon>
        <taxon>Polyangia</taxon>
        <taxon>Polyangiales</taxon>
        <taxon>Polyangiaceae</taxon>
        <taxon>Chondromyces</taxon>
    </lineage>
</organism>
<keyword evidence="2" id="KW-1185">Reference proteome</keyword>
<sequence>MFRVRRAQVDAVDSQGAVQPCLSWIRLRLVNDEGEPYSGESYQATLTNGAKEDKLDQNGGSWHRYIPPGQCQAEFSKILEAVERWQVPPMETKT</sequence>
<evidence type="ECO:0000313" key="2">
    <source>
        <dbReference type="Proteomes" id="UP000019678"/>
    </source>
</evidence>
<dbReference type="RefSeq" id="WP_044236005.1">
    <property type="nucleotide sequence ID" value="NZ_ASRX01000005.1"/>
</dbReference>
<dbReference type="OrthoDB" id="9844453at2"/>
<protein>
    <submittedName>
        <fullName evidence="1">Uncharacterized protein</fullName>
    </submittedName>
</protein>
<dbReference type="Proteomes" id="UP000019678">
    <property type="component" value="Unassembled WGS sequence"/>
</dbReference>
<accession>A0A017TFP3</accession>
<reference evidence="1 2" key="1">
    <citation type="submission" date="2013-05" db="EMBL/GenBank/DDBJ databases">
        <title>Genome assembly of Chondromyces apiculatus DSM 436.</title>
        <authorList>
            <person name="Sharma G."/>
            <person name="Khatri I."/>
            <person name="Kaur C."/>
            <person name="Mayilraj S."/>
            <person name="Subramanian S."/>
        </authorList>
    </citation>
    <scope>NUCLEOTIDE SEQUENCE [LARGE SCALE GENOMIC DNA]</scope>
    <source>
        <strain evidence="1 2">DSM 436</strain>
    </source>
</reference>